<dbReference type="GO" id="GO:0016887">
    <property type="term" value="F:ATP hydrolysis activity"/>
    <property type="evidence" value="ECO:0007669"/>
    <property type="project" value="InterPro"/>
</dbReference>
<feature type="domain" description="ABC transporter" evidence="8">
    <location>
        <begin position="10"/>
        <end position="245"/>
    </location>
</feature>
<dbReference type="PROSITE" id="PS50893">
    <property type="entry name" value="ABC_TRANSPORTER_2"/>
    <property type="match status" value="2"/>
</dbReference>
<reference evidence="10 11" key="1">
    <citation type="submission" date="2015-09" db="EMBL/GenBank/DDBJ databases">
        <authorList>
            <consortium name="Swine Surveillance"/>
        </authorList>
    </citation>
    <scope>NUCLEOTIDE SEQUENCE [LARGE SCALE GENOMIC DNA]</scope>
    <source>
        <strain evidence="10 11">CECT 4292</strain>
    </source>
</reference>
<evidence type="ECO:0000256" key="5">
    <source>
        <dbReference type="ARBA" id="ARBA00022989"/>
    </source>
</evidence>
<feature type="transmembrane region" description="Helical" evidence="7">
    <location>
        <begin position="551"/>
        <end position="571"/>
    </location>
</feature>
<evidence type="ECO:0000256" key="7">
    <source>
        <dbReference type="SAM" id="Phobius"/>
    </source>
</evidence>
<feature type="domain" description="ABC transporter" evidence="8">
    <location>
        <begin position="271"/>
        <end position="499"/>
    </location>
</feature>
<dbReference type="SMART" id="SM00382">
    <property type="entry name" value="AAA"/>
    <property type="match status" value="2"/>
</dbReference>
<dbReference type="GeneID" id="55494107"/>
<dbReference type="GO" id="GO:0140359">
    <property type="term" value="F:ABC-type transporter activity"/>
    <property type="evidence" value="ECO:0007669"/>
    <property type="project" value="InterPro"/>
</dbReference>
<dbReference type="PANTHER" id="PTHR43038:SF4">
    <property type="entry name" value="RIBOSOME-ASSOCIATED ATPASE"/>
    <property type="match status" value="1"/>
</dbReference>
<dbReference type="GO" id="GO:0016020">
    <property type="term" value="C:membrane"/>
    <property type="evidence" value="ECO:0007669"/>
    <property type="project" value="UniProtKB-SubCell"/>
</dbReference>
<dbReference type="GO" id="GO:0005524">
    <property type="term" value="F:ATP binding"/>
    <property type="evidence" value="ECO:0007669"/>
    <property type="project" value="UniProtKB-KW"/>
</dbReference>
<dbReference type="OrthoDB" id="9805029at2"/>
<proteinExistence type="predicted"/>
<dbReference type="InterPro" id="IPR047651">
    <property type="entry name" value="ABC2_perm_RbbA"/>
</dbReference>
<dbReference type="InterPro" id="IPR027417">
    <property type="entry name" value="P-loop_NTPase"/>
</dbReference>
<dbReference type="SUPFAM" id="SSF52540">
    <property type="entry name" value="P-loop containing nucleoside triphosphate hydrolases"/>
    <property type="match status" value="2"/>
</dbReference>
<feature type="domain" description="ABC transmembrane type-2" evidence="9">
    <location>
        <begin position="661"/>
        <end position="897"/>
    </location>
</feature>
<evidence type="ECO:0000256" key="3">
    <source>
        <dbReference type="ARBA" id="ARBA00022741"/>
    </source>
</evidence>
<gene>
    <name evidence="10" type="primary">ybhF</name>
    <name evidence="10" type="ORF">RUA4292_02924</name>
</gene>
<dbReference type="InterPro" id="IPR047817">
    <property type="entry name" value="ABC2_TM_bact-type"/>
</dbReference>
<dbReference type="CDD" id="cd03230">
    <property type="entry name" value="ABC_DR_subfamily_A"/>
    <property type="match status" value="1"/>
</dbReference>
<feature type="transmembrane region" description="Helical" evidence="7">
    <location>
        <begin position="876"/>
        <end position="896"/>
    </location>
</feature>
<dbReference type="Pfam" id="PF00005">
    <property type="entry name" value="ABC_tran"/>
    <property type="match status" value="2"/>
</dbReference>
<evidence type="ECO:0000313" key="11">
    <source>
        <dbReference type="Proteomes" id="UP000050783"/>
    </source>
</evidence>
<dbReference type="InterPro" id="IPR003593">
    <property type="entry name" value="AAA+_ATPase"/>
</dbReference>
<dbReference type="InterPro" id="IPR013525">
    <property type="entry name" value="ABC2_TM"/>
</dbReference>
<evidence type="ECO:0000313" key="10">
    <source>
        <dbReference type="EMBL" id="CUH48735.1"/>
    </source>
</evidence>
<keyword evidence="2 7" id="KW-0812">Transmembrane</keyword>
<evidence type="ECO:0000256" key="2">
    <source>
        <dbReference type="ARBA" id="ARBA00022692"/>
    </source>
</evidence>
<evidence type="ECO:0000256" key="4">
    <source>
        <dbReference type="ARBA" id="ARBA00022840"/>
    </source>
</evidence>
<dbReference type="Gene3D" id="3.40.1710.10">
    <property type="entry name" value="abc type-2 transporter like domain"/>
    <property type="match status" value="1"/>
</dbReference>
<keyword evidence="6 7" id="KW-0472">Membrane</keyword>
<dbReference type="PROSITE" id="PS00211">
    <property type="entry name" value="ABC_TRANSPORTER_1"/>
    <property type="match status" value="1"/>
</dbReference>
<dbReference type="PANTHER" id="PTHR43038">
    <property type="entry name" value="ATP-BINDING CASSETTE, SUB-FAMILY H, MEMBER 1"/>
    <property type="match status" value="1"/>
</dbReference>
<dbReference type="AlphaFoldDB" id="A0A0P1EG30"/>
<dbReference type="Gene3D" id="3.40.50.300">
    <property type="entry name" value="P-loop containing nucleotide triphosphate hydrolases"/>
    <property type="match status" value="2"/>
</dbReference>
<evidence type="ECO:0000256" key="6">
    <source>
        <dbReference type="ARBA" id="ARBA00023136"/>
    </source>
</evidence>
<dbReference type="InterPro" id="IPR017871">
    <property type="entry name" value="ABC_transporter-like_CS"/>
</dbReference>
<evidence type="ECO:0000259" key="8">
    <source>
        <dbReference type="PROSITE" id="PS50893"/>
    </source>
</evidence>
<dbReference type="Proteomes" id="UP000050783">
    <property type="component" value="Unassembled WGS sequence"/>
</dbReference>
<feature type="transmembrane region" description="Helical" evidence="7">
    <location>
        <begin position="754"/>
        <end position="777"/>
    </location>
</feature>
<dbReference type="NCBIfam" id="NF033858">
    <property type="entry name" value="ABC2_perm_RbbA"/>
    <property type="match status" value="1"/>
</dbReference>
<protein>
    <submittedName>
        <fullName evidence="10">Putative ABC transporter ATP-binding protein YbhF</fullName>
    </submittedName>
</protein>
<dbReference type="PROSITE" id="PS51012">
    <property type="entry name" value="ABC_TM2"/>
    <property type="match status" value="1"/>
</dbReference>
<keyword evidence="3" id="KW-0547">Nucleotide-binding</keyword>
<dbReference type="InterPro" id="IPR003439">
    <property type="entry name" value="ABC_transporter-like_ATP-bd"/>
</dbReference>
<comment type="subcellular location">
    <subcellularLocation>
        <location evidence="1">Membrane</location>
        <topology evidence="1">Multi-pass membrane protein</topology>
    </subcellularLocation>
</comment>
<dbReference type="Pfam" id="PF12698">
    <property type="entry name" value="ABC2_membrane_3"/>
    <property type="match status" value="1"/>
</dbReference>
<evidence type="ECO:0000259" key="9">
    <source>
        <dbReference type="PROSITE" id="PS51012"/>
    </source>
</evidence>
<evidence type="ECO:0000256" key="1">
    <source>
        <dbReference type="ARBA" id="ARBA00004141"/>
    </source>
</evidence>
<feature type="transmembrane region" description="Helical" evidence="7">
    <location>
        <begin position="784"/>
        <end position="806"/>
    </location>
</feature>
<sequence length="899" mass="97332">MRVEDDACDIHISGVTHRYRKHVALDSVSLELPGGQLVGFIGPDGVGKSTLLGLITGAKKLQSGNIDVLGGPIGDSGHRHSVCPAIAFMPQGLGRNLYPELSVRENLEFFSGLFAQGHSERDDRIAALLAATGLAQFEDRLMGKLSGGMKQKLGLCCALIHDPKLLVLDEPTTGVDPLSRRQFWALIDAIREKNPELSVLVSTAYMEEADGFDRIVAMDAGQVIFQGKPAELKGSDVDLEIAYRRLRARELPVEPAGKNEKNEQIEASPVIVARGLTRRFGDFTAVDNVDFTINRGEIFGFLGSNGCGKSTTMKMLTGLLPSSSGEALLFGNPVDAYDRKMRREIGYMSQAFSLYGELSVNQNLQLHARIFAIADREQRVSELTERFGLEEHRHTLATALPLGIKQRLSLAVAVIHRPRVLILDEPTSGVDPEARDSFWDLLIELSRNESVTIFVSTHFMGEAERCDRVSFMHAGRVLAEGTPAELIAVEGAENLEDAFISILEAAEKPVSVVAPEVGFGTRSHARGGAFSRVLAYARRETVEVARDPVRLAFAFLGSAILMLVFCFGITLDIDELEFAVLDLSQGPESRAYSAEFAGSSYFKATSPLQSAREGRDRLVAGEVSLVVELPPDFDRKMSTGEPTEILATVDGAIPFKGETVEGYVSGLHQSFLAEYALNNGKSQIDIARIEPRFRYNQSFESIAAMAPAMPAILLIMLPAVLTAVSVAKERELGSVVNFYVTPTTRLEFLVGKQIPYILIAYANFLLLAGMTVFLFGVPLKGNPFPLAVGALLYVWATTSYGLLIATMTSSQVAATFATAIASVVPTIQFSGLLQPVSTLEGGAQVVGSLWPSSYFLHLNVGAFTKGLGWEALAPDILALACFGPVLTLIAALCLLAQEK</sequence>
<organism evidence="10 11">
    <name type="scientific">Ruegeria atlantica</name>
    <dbReference type="NCBI Taxonomy" id="81569"/>
    <lineage>
        <taxon>Bacteria</taxon>
        <taxon>Pseudomonadati</taxon>
        <taxon>Pseudomonadota</taxon>
        <taxon>Alphaproteobacteria</taxon>
        <taxon>Rhodobacterales</taxon>
        <taxon>Roseobacteraceae</taxon>
        <taxon>Ruegeria</taxon>
    </lineage>
</organism>
<accession>A0A0P1EG30</accession>
<keyword evidence="5 7" id="KW-1133">Transmembrane helix</keyword>
<dbReference type="RefSeq" id="WP_058278255.1">
    <property type="nucleotide sequence ID" value="NZ_CYPU01000042.1"/>
</dbReference>
<dbReference type="EMBL" id="CYPU01000042">
    <property type="protein sequence ID" value="CUH48735.1"/>
    <property type="molecule type" value="Genomic_DNA"/>
</dbReference>
<keyword evidence="4 10" id="KW-0067">ATP-binding</keyword>
<name>A0A0P1EG30_9RHOB</name>
<feature type="transmembrane region" description="Helical" evidence="7">
    <location>
        <begin position="702"/>
        <end position="727"/>
    </location>
</feature>